<accession>W2G9A3</accession>
<protein>
    <submittedName>
        <fullName evidence="1">Uncharacterized protein</fullName>
    </submittedName>
</protein>
<dbReference type="EMBL" id="KI687908">
    <property type="protein sequence ID" value="ETK79587.1"/>
    <property type="molecule type" value="Genomic_DNA"/>
</dbReference>
<dbReference type="Proteomes" id="UP000053236">
    <property type="component" value="Unassembled WGS sequence"/>
</dbReference>
<name>W2G9A3_PHYNI</name>
<sequence>MPNRNRYPERPVGARPKGTNVVEYFLKNEMMEYDGWALFRISDVTNLDMAMLK</sequence>
<reference evidence="1" key="1">
    <citation type="submission" date="2013-11" db="EMBL/GenBank/DDBJ databases">
        <title>The Genome Sequence of Phytophthora parasitica CJ02B3.</title>
        <authorList>
            <consortium name="The Broad Institute Genomics Platform"/>
            <person name="Russ C."/>
            <person name="Tyler B."/>
            <person name="Panabieres F."/>
            <person name="Shan W."/>
            <person name="Tripathy S."/>
            <person name="Grunwald N."/>
            <person name="Machado M."/>
            <person name="Johnson C.S."/>
            <person name="Arredondo F."/>
            <person name="Hong C."/>
            <person name="Coffey M."/>
            <person name="Young S.K."/>
            <person name="Zeng Q."/>
            <person name="Gargeya S."/>
            <person name="Fitzgerald M."/>
            <person name="Abouelleil A."/>
            <person name="Alvarado L."/>
            <person name="Chapman S.B."/>
            <person name="Gainer-Dewar J."/>
            <person name="Goldberg J."/>
            <person name="Griggs A."/>
            <person name="Gujja S."/>
            <person name="Hansen M."/>
            <person name="Howarth C."/>
            <person name="Imamovic A."/>
            <person name="Ireland A."/>
            <person name="Larimer J."/>
            <person name="McCowan C."/>
            <person name="Murphy C."/>
            <person name="Pearson M."/>
            <person name="Poon T.W."/>
            <person name="Priest M."/>
            <person name="Roberts A."/>
            <person name="Saif S."/>
            <person name="Shea T."/>
            <person name="Sykes S."/>
            <person name="Wortman J."/>
            <person name="Nusbaum C."/>
            <person name="Birren B."/>
        </authorList>
    </citation>
    <scope>NUCLEOTIDE SEQUENCE [LARGE SCALE GENOMIC DNA]</scope>
    <source>
        <strain evidence="1">CJ02B3</strain>
    </source>
</reference>
<organism evidence="1">
    <name type="scientific">Phytophthora nicotianae</name>
    <name type="common">Potato buckeye rot agent</name>
    <name type="synonym">Phytophthora parasitica</name>
    <dbReference type="NCBI Taxonomy" id="4792"/>
    <lineage>
        <taxon>Eukaryota</taxon>
        <taxon>Sar</taxon>
        <taxon>Stramenopiles</taxon>
        <taxon>Oomycota</taxon>
        <taxon>Peronosporomycetes</taxon>
        <taxon>Peronosporales</taxon>
        <taxon>Peronosporaceae</taxon>
        <taxon>Phytophthora</taxon>
    </lineage>
</organism>
<evidence type="ECO:0000313" key="1">
    <source>
        <dbReference type="EMBL" id="ETK79587.1"/>
    </source>
</evidence>
<proteinExistence type="predicted"/>
<gene>
    <name evidence="1" type="ORF">L915_14571</name>
</gene>
<dbReference type="AlphaFoldDB" id="W2G9A3"/>